<gene>
    <name evidence="8" type="primary">atpH</name>
    <name evidence="9" type="ORF">V6X64_09135</name>
</gene>
<dbReference type="EMBL" id="JBAKFJ010000001">
    <property type="protein sequence ID" value="MEX0387154.1"/>
    <property type="molecule type" value="Genomic_DNA"/>
</dbReference>
<dbReference type="NCBIfam" id="NF004402">
    <property type="entry name" value="PRK05758.2-2"/>
    <property type="match status" value="1"/>
</dbReference>
<dbReference type="InterPro" id="IPR026015">
    <property type="entry name" value="ATP_synth_OSCP/delta_N_sf"/>
</dbReference>
<keyword evidence="4 8" id="KW-0406">Ion transport</keyword>
<comment type="function">
    <text evidence="8">This protein is part of the stalk that links CF(0) to CF(1). It either transmits conformational changes from CF(0) to CF(1) or is implicated in proton conduction.</text>
</comment>
<dbReference type="PROSITE" id="PS00389">
    <property type="entry name" value="ATPASE_DELTA"/>
    <property type="match status" value="1"/>
</dbReference>
<comment type="subcellular location">
    <subcellularLocation>
        <location evidence="8">Cell membrane</location>
        <topology evidence="8">Peripheral membrane protein</topology>
    </subcellularLocation>
    <subcellularLocation>
        <location evidence="1">Membrane</location>
    </subcellularLocation>
</comment>
<evidence type="ECO:0000313" key="9">
    <source>
        <dbReference type="EMBL" id="MEX0387154.1"/>
    </source>
</evidence>
<keyword evidence="6 8" id="KW-0139">CF(1)</keyword>
<keyword evidence="8" id="KW-1003">Cell membrane</keyword>
<keyword evidence="2 8" id="KW-0813">Transport</keyword>
<protein>
    <recommendedName>
        <fullName evidence="8">ATP synthase subunit delta</fullName>
    </recommendedName>
    <alternativeName>
        <fullName evidence="8">ATP synthase F(1) sector subunit delta</fullName>
    </alternativeName>
    <alternativeName>
        <fullName evidence="8">F-type ATPase subunit delta</fullName>
        <shortName evidence="8">F-ATPase subunit delta</shortName>
    </alternativeName>
</protein>
<evidence type="ECO:0000256" key="8">
    <source>
        <dbReference type="HAMAP-Rule" id="MF_01416"/>
    </source>
</evidence>
<dbReference type="InterPro" id="IPR000711">
    <property type="entry name" value="ATPase_OSCP/dsu"/>
</dbReference>
<organism evidence="9 10">
    <name type="scientific">Spiribacter onubensis</name>
    <dbReference type="NCBI Taxonomy" id="3122420"/>
    <lineage>
        <taxon>Bacteria</taxon>
        <taxon>Pseudomonadati</taxon>
        <taxon>Pseudomonadota</taxon>
        <taxon>Gammaproteobacteria</taxon>
        <taxon>Chromatiales</taxon>
        <taxon>Ectothiorhodospiraceae</taxon>
        <taxon>Spiribacter</taxon>
    </lineage>
</organism>
<keyword evidence="3 8" id="KW-0375">Hydrogen ion transport</keyword>
<dbReference type="PANTHER" id="PTHR11910">
    <property type="entry name" value="ATP SYNTHASE DELTA CHAIN"/>
    <property type="match status" value="1"/>
</dbReference>
<accession>A0ABV3SDN7</accession>
<dbReference type="InterPro" id="IPR020781">
    <property type="entry name" value="ATPase_OSCP/d_CS"/>
</dbReference>
<reference evidence="9 10" key="1">
    <citation type="submission" date="2024-02" db="EMBL/GenBank/DDBJ databases">
        <title>New especies of Spiribacter isolated from saline water.</title>
        <authorList>
            <person name="Leon M.J."/>
            <person name="De La Haba R."/>
            <person name="Sanchez-Porro C."/>
            <person name="Ventosa A."/>
        </authorList>
    </citation>
    <scope>NUCLEOTIDE SEQUENCE [LARGE SCALE GENOMIC DNA]</scope>
    <source>
        <strain evidence="10">ag22IC4-227</strain>
    </source>
</reference>
<dbReference type="PRINTS" id="PR00125">
    <property type="entry name" value="ATPASEDELTA"/>
</dbReference>
<evidence type="ECO:0000256" key="1">
    <source>
        <dbReference type="ARBA" id="ARBA00004370"/>
    </source>
</evidence>
<keyword evidence="7 8" id="KW-0066">ATP synthesis</keyword>
<dbReference type="Proteomes" id="UP001556653">
    <property type="component" value="Unassembled WGS sequence"/>
</dbReference>
<evidence type="ECO:0000256" key="2">
    <source>
        <dbReference type="ARBA" id="ARBA00022448"/>
    </source>
</evidence>
<dbReference type="Pfam" id="PF00213">
    <property type="entry name" value="OSCP"/>
    <property type="match status" value="1"/>
</dbReference>
<evidence type="ECO:0000256" key="3">
    <source>
        <dbReference type="ARBA" id="ARBA00022781"/>
    </source>
</evidence>
<dbReference type="NCBIfam" id="TIGR01145">
    <property type="entry name" value="ATP_synt_delta"/>
    <property type="match status" value="1"/>
</dbReference>
<dbReference type="HAMAP" id="MF_01416">
    <property type="entry name" value="ATP_synth_delta_bact"/>
    <property type="match status" value="1"/>
</dbReference>
<sequence length="178" mass="19587">MAQETTVARPYAEAAFELAREAEALAGWADGLALAATVVADERVDAVLGNPRVDDERKAGLILEVCGDALDPQQRNFIRLLVNRDRITLLPEIRQQFDLLRADHEKTLRAELITAQPVDDTVRDRLARALSDRLEREVTLEIRLDESLIGGAVVRAGDLVIDGSVRGRLARLTGALSR</sequence>
<dbReference type="Gene3D" id="1.10.520.20">
    <property type="entry name" value="N-terminal domain of the delta subunit of the F1F0-ATP synthase"/>
    <property type="match status" value="1"/>
</dbReference>
<dbReference type="RefSeq" id="WP_367967695.1">
    <property type="nucleotide sequence ID" value="NZ_JBAKFJ010000001.1"/>
</dbReference>
<comment type="function">
    <text evidence="8">F(1)F(0) ATP synthase produces ATP from ADP in the presence of a proton or sodium gradient. F-type ATPases consist of two structural domains, F(1) containing the extramembraneous catalytic core and F(0) containing the membrane proton channel, linked together by a central stalk and a peripheral stalk. During catalysis, ATP synthesis in the catalytic domain of F(1) is coupled via a rotary mechanism of the central stalk subunits to proton translocation.</text>
</comment>
<evidence type="ECO:0000256" key="4">
    <source>
        <dbReference type="ARBA" id="ARBA00023065"/>
    </source>
</evidence>
<evidence type="ECO:0000256" key="6">
    <source>
        <dbReference type="ARBA" id="ARBA00023196"/>
    </source>
</evidence>
<evidence type="ECO:0000313" key="10">
    <source>
        <dbReference type="Proteomes" id="UP001556653"/>
    </source>
</evidence>
<comment type="similarity">
    <text evidence="8">Belongs to the ATPase delta chain family.</text>
</comment>
<dbReference type="SUPFAM" id="SSF47928">
    <property type="entry name" value="N-terminal domain of the delta subunit of the F1F0-ATP synthase"/>
    <property type="match status" value="1"/>
</dbReference>
<name>A0ABV3SDN7_9GAMM</name>
<comment type="caution">
    <text evidence="9">The sequence shown here is derived from an EMBL/GenBank/DDBJ whole genome shotgun (WGS) entry which is preliminary data.</text>
</comment>
<evidence type="ECO:0000256" key="5">
    <source>
        <dbReference type="ARBA" id="ARBA00023136"/>
    </source>
</evidence>
<evidence type="ECO:0000256" key="7">
    <source>
        <dbReference type="ARBA" id="ARBA00023310"/>
    </source>
</evidence>
<proteinExistence type="inferred from homology"/>
<keyword evidence="5 8" id="KW-0472">Membrane</keyword>
<keyword evidence="10" id="KW-1185">Reference proteome</keyword>